<dbReference type="AlphaFoldDB" id="A0A1I5WT89"/>
<gene>
    <name evidence="1" type="ORF">SAMN04488047_1561</name>
</gene>
<dbReference type="Proteomes" id="UP000199356">
    <property type="component" value="Unassembled WGS sequence"/>
</dbReference>
<evidence type="ECO:0000313" key="2">
    <source>
        <dbReference type="Proteomes" id="UP000199356"/>
    </source>
</evidence>
<proteinExistence type="predicted"/>
<organism evidence="1 2">
    <name type="scientific">Tranquillimonas alkanivorans</name>
    <dbReference type="NCBI Taxonomy" id="441119"/>
    <lineage>
        <taxon>Bacteria</taxon>
        <taxon>Pseudomonadati</taxon>
        <taxon>Pseudomonadota</taxon>
        <taxon>Alphaproteobacteria</taxon>
        <taxon>Rhodobacterales</taxon>
        <taxon>Roseobacteraceae</taxon>
        <taxon>Tranquillimonas</taxon>
    </lineage>
</organism>
<accession>A0A1I5WT89</accession>
<sequence>MVDGRERYLLQCSNEAMTVSLRKSGKQASLDKVASLTWELFERSVDNTDGKWSADDAAREARRRLEEFKSGTWTFSGSNKEDILYPVDEPYHKPLVVEREVGLKQLEHHLSAFFSDGEGPKRLALRITMGAGKTHRTIEHLKQSLTSSFNRRVEIYVPYHSLAAEYEQKLLAEGSRVNARVVHVFPRTGGSRGDLPVMCGRADHVRALEEAELPVFKHACRSDTDGESCVQRCPLYDHCGYIQQFADPPIDELNGNVVRIFAHNYLSLPRNPIQRDPDTVIIDEAFVTGLAKAVRVRRAHLSQLIRTVSFPRLGKLIGEALEEGRPVLDVLRDEGVAEVDLRAVEKDIRETLTHVPFGANAVSISNDEIPRRRAVTALRLLREELGLSDRKRAERVTYDPVKDDVVLCVGSEVEVPDDANLLVLDATADEQLLEKAVGPVEFHRIDIRQRAWVTQVYDRTGSNTFWNNNLDEVGNLIRVVNAWAEIGEKPLVVGHKALCDYLREHDGLHAEVIVAHFMSLRGSNAAKECTVAFIAGRNQPPSATVDEMARALFWADDEPLFHDEATQRVQTDRRAKKGGFLPVQLRGFLNAENGPREQHGVMVHAFSDARIEAIHAQMREAETVQAVARLRLVHAEAMKRVFLLSNLPVEIPVHRLCKFDELMPDPLELALLKKGNVPLTPLGLRKMRPDLHPSSEAAKKALQRSVLGREDQLRMLPSLMRSGCVVVRFKARNNNRLKEHKHLFLLHGGEAKQEIPGLSERVGRVPFSEWVEFLRRGDPALPDTGWGEVLDPSMEWLPMMS</sequence>
<keyword evidence="2" id="KW-1185">Reference proteome</keyword>
<evidence type="ECO:0000313" key="1">
    <source>
        <dbReference type="EMBL" id="SFQ22778.1"/>
    </source>
</evidence>
<reference evidence="1 2" key="1">
    <citation type="submission" date="2016-10" db="EMBL/GenBank/DDBJ databases">
        <authorList>
            <person name="de Groot N.N."/>
        </authorList>
    </citation>
    <scope>NUCLEOTIDE SEQUENCE [LARGE SCALE GENOMIC DNA]</scope>
    <source>
        <strain evidence="1 2">DSM 19547</strain>
    </source>
</reference>
<dbReference type="EMBL" id="FOXA01000056">
    <property type="protein sequence ID" value="SFQ22778.1"/>
    <property type="molecule type" value="Genomic_DNA"/>
</dbReference>
<protein>
    <submittedName>
        <fullName evidence="1">Uncharacterized protein</fullName>
    </submittedName>
</protein>
<name>A0A1I5WT89_9RHOB</name>